<dbReference type="RefSeq" id="WP_188997685.1">
    <property type="nucleotide sequence ID" value="NZ_BMOU01000003.1"/>
</dbReference>
<dbReference type="PROSITE" id="PS00086">
    <property type="entry name" value="CYTOCHROME_P450"/>
    <property type="match status" value="1"/>
</dbReference>
<dbReference type="GO" id="GO:0016705">
    <property type="term" value="F:oxidoreductase activity, acting on paired donors, with incorporation or reduction of molecular oxygen"/>
    <property type="evidence" value="ECO:0007669"/>
    <property type="project" value="InterPro"/>
</dbReference>
<dbReference type="Gene3D" id="1.10.630.10">
    <property type="entry name" value="Cytochrome P450"/>
    <property type="match status" value="1"/>
</dbReference>
<keyword evidence="3 7" id="KW-0479">Metal-binding</keyword>
<evidence type="ECO:0000256" key="6">
    <source>
        <dbReference type="ARBA" id="ARBA00023033"/>
    </source>
</evidence>
<evidence type="ECO:0000313" key="8">
    <source>
        <dbReference type="EMBL" id="GGN95670.1"/>
    </source>
</evidence>
<keyword evidence="9" id="KW-1185">Reference proteome</keyword>
<accession>A0A830GQ02</accession>
<dbReference type="GO" id="GO:0004497">
    <property type="term" value="F:monooxygenase activity"/>
    <property type="evidence" value="ECO:0007669"/>
    <property type="project" value="UniProtKB-KW"/>
</dbReference>
<protein>
    <submittedName>
        <fullName evidence="8">Cytochrome P450</fullName>
    </submittedName>
</protein>
<keyword evidence="6 7" id="KW-0503">Monooxygenase</keyword>
<dbReference type="GO" id="GO:0005506">
    <property type="term" value="F:iron ion binding"/>
    <property type="evidence" value="ECO:0007669"/>
    <property type="project" value="InterPro"/>
</dbReference>
<reference evidence="8" key="2">
    <citation type="submission" date="2020-09" db="EMBL/GenBank/DDBJ databases">
        <authorList>
            <person name="Sun Q."/>
            <person name="Ohkuma M."/>
        </authorList>
    </citation>
    <scope>NUCLEOTIDE SEQUENCE</scope>
    <source>
        <strain evidence="8">JCM 17820</strain>
    </source>
</reference>
<dbReference type="InterPro" id="IPR017972">
    <property type="entry name" value="Cyt_P450_CS"/>
</dbReference>
<dbReference type="InterPro" id="IPR050196">
    <property type="entry name" value="Cytochrome_P450_Monoox"/>
</dbReference>
<dbReference type="GO" id="GO:0020037">
    <property type="term" value="F:heme binding"/>
    <property type="evidence" value="ECO:0007669"/>
    <property type="project" value="InterPro"/>
</dbReference>
<evidence type="ECO:0000313" key="9">
    <source>
        <dbReference type="Proteomes" id="UP000605784"/>
    </source>
</evidence>
<keyword evidence="5 7" id="KW-0408">Iron</keyword>
<dbReference type="InterPro" id="IPR001128">
    <property type="entry name" value="Cyt_P450"/>
</dbReference>
<dbReference type="Proteomes" id="UP000605784">
    <property type="component" value="Unassembled WGS sequence"/>
</dbReference>
<comment type="similarity">
    <text evidence="1 7">Belongs to the cytochrome P450 family.</text>
</comment>
<organism evidence="8 9">
    <name type="scientific">Haloarcula pellucida</name>
    <dbReference type="NCBI Taxonomy" id="1427151"/>
    <lineage>
        <taxon>Archaea</taxon>
        <taxon>Methanobacteriati</taxon>
        <taxon>Methanobacteriota</taxon>
        <taxon>Stenosarchaea group</taxon>
        <taxon>Halobacteria</taxon>
        <taxon>Halobacteriales</taxon>
        <taxon>Haloarculaceae</taxon>
        <taxon>Haloarcula</taxon>
    </lineage>
</organism>
<dbReference type="InterPro" id="IPR036396">
    <property type="entry name" value="Cyt_P450_sf"/>
</dbReference>
<reference evidence="8" key="1">
    <citation type="journal article" date="2014" name="Int. J. Syst. Evol. Microbiol.">
        <title>Complete genome sequence of Corynebacterium casei LMG S-19264T (=DSM 44701T), isolated from a smear-ripened cheese.</title>
        <authorList>
            <consortium name="US DOE Joint Genome Institute (JGI-PGF)"/>
            <person name="Walter F."/>
            <person name="Albersmeier A."/>
            <person name="Kalinowski J."/>
            <person name="Ruckert C."/>
        </authorList>
    </citation>
    <scope>NUCLEOTIDE SEQUENCE</scope>
    <source>
        <strain evidence="8">JCM 17820</strain>
    </source>
</reference>
<dbReference type="PANTHER" id="PTHR24291">
    <property type="entry name" value="CYTOCHROME P450 FAMILY 4"/>
    <property type="match status" value="1"/>
</dbReference>
<dbReference type="SUPFAM" id="SSF48264">
    <property type="entry name" value="Cytochrome P450"/>
    <property type="match status" value="1"/>
</dbReference>
<dbReference type="Pfam" id="PF00067">
    <property type="entry name" value="p450"/>
    <property type="match status" value="1"/>
</dbReference>
<evidence type="ECO:0000256" key="1">
    <source>
        <dbReference type="ARBA" id="ARBA00010617"/>
    </source>
</evidence>
<keyword evidence="2 7" id="KW-0349">Heme</keyword>
<dbReference type="EMBL" id="BMOU01000003">
    <property type="protein sequence ID" value="GGN95670.1"/>
    <property type="molecule type" value="Genomic_DNA"/>
</dbReference>
<evidence type="ECO:0000256" key="4">
    <source>
        <dbReference type="ARBA" id="ARBA00023002"/>
    </source>
</evidence>
<proteinExistence type="inferred from homology"/>
<evidence type="ECO:0000256" key="2">
    <source>
        <dbReference type="ARBA" id="ARBA00022617"/>
    </source>
</evidence>
<dbReference type="InterPro" id="IPR002403">
    <property type="entry name" value="Cyt_P450_E_grp-IV"/>
</dbReference>
<dbReference type="PANTHER" id="PTHR24291:SF50">
    <property type="entry name" value="BIFUNCTIONAL ALBAFLAVENONE MONOOXYGENASE_TERPENE SYNTHASE"/>
    <property type="match status" value="1"/>
</dbReference>
<evidence type="ECO:0000256" key="7">
    <source>
        <dbReference type="RuleBase" id="RU000461"/>
    </source>
</evidence>
<gene>
    <name evidence="8" type="ORF">GCM10009030_23080</name>
</gene>
<sequence>MSQTPSRLDGVPILGNAHQAINPLDFVEQCRDHPSPVVRAHAGPKTLYVVVQPRLVRDVLNSRDGRYRKPEHIRYGIDNFGGEIDPSVVSQTRSAWEPVMSSDGVQAYAKTLTGLVDEFLSGWDTGTVRNVHEEFRELCLRLACELFLDVESPLTGPQYSEMVDGFSQRFSPKNVAIDEVLPDWVPRLSQREHRTSRAHLKTFLDGLPTDPESTNGMLLSSLLDASADPDSKISESLARNEVGVLLIGAMEPFAVGLAIACHQMAVRPDVQAEMHWESREVVEGTTASLGDIRELQYTEQVFRETLRLHPPLYTMFRETAAAVSLGPYDLESGAQVWLPQWAIHRDASHFDDPETYDPTRWAGENDHSPFAYFPFGGGPRHCPARRLSLMLAKLVLATIALRYEVTPATTETLAVRPELALRPTSGVDLVFSGRE</sequence>
<dbReference type="AlphaFoldDB" id="A0A830GQ02"/>
<dbReference type="PRINTS" id="PR00465">
    <property type="entry name" value="EP450IV"/>
</dbReference>
<comment type="caution">
    <text evidence="8">The sequence shown here is derived from an EMBL/GenBank/DDBJ whole genome shotgun (WGS) entry which is preliminary data.</text>
</comment>
<evidence type="ECO:0000256" key="5">
    <source>
        <dbReference type="ARBA" id="ARBA00023004"/>
    </source>
</evidence>
<name>A0A830GQ02_9EURY</name>
<keyword evidence="4 7" id="KW-0560">Oxidoreductase</keyword>
<evidence type="ECO:0000256" key="3">
    <source>
        <dbReference type="ARBA" id="ARBA00022723"/>
    </source>
</evidence>